<gene>
    <name evidence="2" type="ORF">EV146_105382</name>
</gene>
<dbReference type="AlphaFoldDB" id="A0A4V2RDQ4"/>
<reference evidence="2 3" key="1">
    <citation type="journal article" date="2015" name="Stand. Genomic Sci.">
        <title>Genomic Encyclopedia of Bacterial and Archaeal Type Strains, Phase III: the genomes of soil and plant-associated and newly described type strains.</title>
        <authorList>
            <person name="Whitman W.B."/>
            <person name="Woyke T."/>
            <person name="Klenk H.P."/>
            <person name="Zhou Y."/>
            <person name="Lilburn T.G."/>
            <person name="Beck B.J."/>
            <person name="De Vos P."/>
            <person name="Vandamme P."/>
            <person name="Eisen J.A."/>
            <person name="Garrity G."/>
            <person name="Hugenholtz P."/>
            <person name="Kyrpides N.C."/>
        </authorList>
    </citation>
    <scope>NUCLEOTIDE SEQUENCE [LARGE SCALE GENOMIC DNA]</scope>
    <source>
        <strain evidence="2 3">CV53</strain>
    </source>
</reference>
<dbReference type="PIRSF" id="PIRSF030092">
    <property type="entry name" value="UCP030092"/>
    <property type="match status" value="1"/>
</dbReference>
<feature type="transmembrane region" description="Helical" evidence="1">
    <location>
        <begin position="6"/>
        <end position="26"/>
    </location>
</feature>
<proteinExistence type="predicted"/>
<dbReference type="Pfam" id="PF11877">
    <property type="entry name" value="DUF3397"/>
    <property type="match status" value="1"/>
</dbReference>
<dbReference type="InterPro" id="IPR024515">
    <property type="entry name" value="DUF3397"/>
</dbReference>
<feature type="transmembrane region" description="Helical" evidence="1">
    <location>
        <begin position="105"/>
        <end position="126"/>
    </location>
</feature>
<keyword evidence="1" id="KW-0812">Transmembrane</keyword>
<accession>A0A4V2RDQ4</accession>
<sequence>MAEFISMIAAAFVTVPLAGYLIVFIFSKHLTKNHRRSVHRAIDFSTLLFIISVHFLIMIICEKSFLWLIMLILVILALTFVVIHWKYRQEVDFLRVFRGYWRFNFLLFSLAYLVLIVLGLFQRVFWQVAGL</sequence>
<keyword evidence="3" id="KW-1185">Reference proteome</keyword>
<dbReference type="Proteomes" id="UP000295689">
    <property type="component" value="Unassembled WGS sequence"/>
</dbReference>
<dbReference type="InterPro" id="IPR016945">
    <property type="entry name" value="UCP030092"/>
</dbReference>
<evidence type="ECO:0000313" key="3">
    <source>
        <dbReference type="Proteomes" id="UP000295689"/>
    </source>
</evidence>
<keyword evidence="1" id="KW-0472">Membrane</keyword>
<organism evidence="2 3">
    <name type="scientific">Mesobacillus foraminis</name>
    <dbReference type="NCBI Taxonomy" id="279826"/>
    <lineage>
        <taxon>Bacteria</taxon>
        <taxon>Bacillati</taxon>
        <taxon>Bacillota</taxon>
        <taxon>Bacilli</taxon>
        <taxon>Bacillales</taxon>
        <taxon>Bacillaceae</taxon>
        <taxon>Mesobacillus</taxon>
    </lineage>
</organism>
<dbReference type="RefSeq" id="WP_241993886.1">
    <property type="nucleotide sequence ID" value="NZ_JABUHM010000003.1"/>
</dbReference>
<evidence type="ECO:0000313" key="2">
    <source>
        <dbReference type="EMBL" id="TCN25720.1"/>
    </source>
</evidence>
<evidence type="ECO:0000256" key="1">
    <source>
        <dbReference type="SAM" id="Phobius"/>
    </source>
</evidence>
<comment type="caution">
    <text evidence="2">The sequence shown here is derived from an EMBL/GenBank/DDBJ whole genome shotgun (WGS) entry which is preliminary data.</text>
</comment>
<dbReference type="EMBL" id="SLVV01000005">
    <property type="protein sequence ID" value="TCN25720.1"/>
    <property type="molecule type" value="Genomic_DNA"/>
</dbReference>
<protein>
    <submittedName>
        <fullName evidence="2">Uncharacterized protein DUF3397</fullName>
    </submittedName>
</protein>
<feature type="transmembrane region" description="Helical" evidence="1">
    <location>
        <begin position="38"/>
        <end position="59"/>
    </location>
</feature>
<name>A0A4V2RDQ4_9BACI</name>
<keyword evidence="1" id="KW-1133">Transmembrane helix</keyword>
<feature type="transmembrane region" description="Helical" evidence="1">
    <location>
        <begin position="65"/>
        <end position="85"/>
    </location>
</feature>